<comment type="similarity">
    <text evidence="1">Belongs to the universal stress protein A family.</text>
</comment>
<dbReference type="EMBL" id="BAABFR010000034">
    <property type="protein sequence ID" value="GAA4393708.1"/>
    <property type="molecule type" value="Genomic_DNA"/>
</dbReference>
<evidence type="ECO:0000256" key="1">
    <source>
        <dbReference type="ARBA" id="ARBA00008791"/>
    </source>
</evidence>
<dbReference type="RefSeq" id="WP_344995899.1">
    <property type="nucleotide sequence ID" value="NZ_BAABFR010000034.1"/>
</dbReference>
<feature type="domain" description="UspA" evidence="2">
    <location>
        <begin position="159"/>
        <end position="297"/>
    </location>
</feature>
<protein>
    <submittedName>
        <fullName evidence="3">Universal stress protein</fullName>
    </submittedName>
</protein>
<dbReference type="PANTHER" id="PTHR46268">
    <property type="entry name" value="STRESS RESPONSE PROTEIN NHAX"/>
    <property type="match status" value="1"/>
</dbReference>
<comment type="caution">
    <text evidence="3">The sequence shown here is derived from an EMBL/GenBank/DDBJ whole genome shotgun (WGS) entry which is preliminary data.</text>
</comment>
<dbReference type="Proteomes" id="UP001500635">
    <property type="component" value="Unassembled WGS sequence"/>
</dbReference>
<name>A0ABP8JPK2_9ACTN</name>
<evidence type="ECO:0000313" key="3">
    <source>
        <dbReference type="EMBL" id="GAA4393708.1"/>
    </source>
</evidence>
<dbReference type="PRINTS" id="PR01438">
    <property type="entry name" value="UNVRSLSTRESS"/>
</dbReference>
<dbReference type="Gene3D" id="3.40.50.620">
    <property type="entry name" value="HUPs"/>
    <property type="match status" value="2"/>
</dbReference>
<sequence>MTNQAITPYILVGVDGSPAALRAVNWAADEAHRRGLPLVLANVVDPGDLAHRAAVGTSDSTFATPETFGREALAAAEQRVAKRHPSVSTRAVEKTGSPAPALIELSCDAYLTVVGATGLGGFSSILLGTVALALVTNGHSPVAVIRGAGEIGAIPRTGPVVLGVDGSEFSEPAIAWAFDEASRRSAVLTAIHAWTAYPNAYAQSYALASGIDYDAEEVEHRALLTERLAGWGEKYPDVRVRPMMVSGSASDVLLDHTADAQLVVVGSRGRGEVAGAVFGSVSRMLIHHAPCPVLIARNHPTHRAV</sequence>
<keyword evidence="4" id="KW-1185">Reference proteome</keyword>
<proteinExistence type="inferred from homology"/>
<dbReference type="PANTHER" id="PTHR46268:SF6">
    <property type="entry name" value="UNIVERSAL STRESS PROTEIN UP12"/>
    <property type="match status" value="1"/>
</dbReference>
<dbReference type="Pfam" id="PF00582">
    <property type="entry name" value="Usp"/>
    <property type="match status" value="2"/>
</dbReference>
<accession>A0ABP8JPK2</accession>
<dbReference type="InterPro" id="IPR014729">
    <property type="entry name" value="Rossmann-like_a/b/a_fold"/>
</dbReference>
<dbReference type="InterPro" id="IPR006015">
    <property type="entry name" value="Universal_stress_UspA"/>
</dbReference>
<dbReference type="InterPro" id="IPR006016">
    <property type="entry name" value="UspA"/>
</dbReference>
<dbReference type="SUPFAM" id="SSF52402">
    <property type="entry name" value="Adenine nucleotide alpha hydrolases-like"/>
    <property type="match status" value="2"/>
</dbReference>
<evidence type="ECO:0000259" key="2">
    <source>
        <dbReference type="Pfam" id="PF00582"/>
    </source>
</evidence>
<evidence type="ECO:0000313" key="4">
    <source>
        <dbReference type="Proteomes" id="UP001500635"/>
    </source>
</evidence>
<reference evidence="4" key="1">
    <citation type="journal article" date="2019" name="Int. J. Syst. Evol. Microbiol.">
        <title>The Global Catalogue of Microorganisms (GCM) 10K type strain sequencing project: providing services to taxonomists for standard genome sequencing and annotation.</title>
        <authorList>
            <consortium name="The Broad Institute Genomics Platform"/>
            <consortium name="The Broad Institute Genome Sequencing Center for Infectious Disease"/>
            <person name="Wu L."/>
            <person name="Ma J."/>
        </authorList>
    </citation>
    <scope>NUCLEOTIDE SEQUENCE [LARGE SCALE GENOMIC DNA]</scope>
    <source>
        <strain evidence="4">JCM 17688</strain>
    </source>
</reference>
<organism evidence="3 4">
    <name type="scientific">Tsukamurella soli</name>
    <dbReference type="NCBI Taxonomy" id="644556"/>
    <lineage>
        <taxon>Bacteria</taxon>
        <taxon>Bacillati</taxon>
        <taxon>Actinomycetota</taxon>
        <taxon>Actinomycetes</taxon>
        <taxon>Mycobacteriales</taxon>
        <taxon>Tsukamurellaceae</taxon>
        <taxon>Tsukamurella</taxon>
    </lineage>
</organism>
<feature type="domain" description="UspA" evidence="2">
    <location>
        <begin position="10"/>
        <end position="146"/>
    </location>
</feature>
<gene>
    <name evidence="3" type="ORF">GCM10023147_24640</name>
</gene>